<feature type="compositionally biased region" description="Polar residues" evidence="1">
    <location>
        <begin position="1"/>
        <end position="11"/>
    </location>
</feature>
<keyword evidence="3" id="KW-1185">Reference proteome</keyword>
<proteinExistence type="predicted"/>
<gene>
    <name evidence="2" type="ORF">ACFFRO_28895</name>
</gene>
<feature type="region of interest" description="Disordered" evidence="1">
    <location>
        <begin position="1"/>
        <end position="20"/>
    </location>
</feature>
<evidence type="ECO:0000313" key="2">
    <source>
        <dbReference type="EMBL" id="MFB9739088.1"/>
    </source>
</evidence>
<protein>
    <recommendedName>
        <fullName evidence="4">Small CPxCG-related zinc finger protein</fullName>
    </recommendedName>
</protein>
<name>A0ABV5VMN3_9ACTN</name>
<dbReference type="EMBL" id="JBHMAR010000070">
    <property type="protein sequence ID" value="MFB9739088.1"/>
    <property type="molecule type" value="Genomic_DNA"/>
</dbReference>
<dbReference type="RefSeq" id="WP_247473000.1">
    <property type="nucleotide sequence ID" value="NZ_JBHMAR010000070.1"/>
</dbReference>
<sequence>MTSLSGGSDNGTRAGEPPQHRVCARCGTETDSIPPTWTCSVENGTRRYFCDRCSRENLRAIESRLDSSWW</sequence>
<dbReference type="Proteomes" id="UP001589703">
    <property type="component" value="Unassembled WGS sequence"/>
</dbReference>
<organism evidence="2 3">
    <name type="scientific">Streptomyces thermocoprophilus</name>
    <dbReference type="NCBI Taxonomy" id="78356"/>
    <lineage>
        <taxon>Bacteria</taxon>
        <taxon>Bacillati</taxon>
        <taxon>Actinomycetota</taxon>
        <taxon>Actinomycetes</taxon>
        <taxon>Kitasatosporales</taxon>
        <taxon>Streptomycetaceae</taxon>
        <taxon>Streptomyces</taxon>
    </lineage>
</organism>
<evidence type="ECO:0008006" key="4">
    <source>
        <dbReference type="Google" id="ProtNLM"/>
    </source>
</evidence>
<reference evidence="2 3" key="1">
    <citation type="submission" date="2024-09" db="EMBL/GenBank/DDBJ databases">
        <authorList>
            <person name="Sun Q."/>
            <person name="Mori K."/>
        </authorList>
    </citation>
    <scope>NUCLEOTIDE SEQUENCE [LARGE SCALE GENOMIC DNA]</scope>
    <source>
        <strain evidence="2 3">JCM 10918</strain>
    </source>
</reference>
<evidence type="ECO:0000256" key="1">
    <source>
        <dbReference type="SAM" id="MobiDB-lite"/>
    </source>
</evidence>
<accession>A0ABV5VMN3</accession>
<evidence type="ECO:0000313" key="3">
    <source>
        <dbReference type="Proteomes" id="UP001589703"/>
    </source>
</evidence>
<comment type="caution">
    <text evidence="2">The sequence shown here is derived from an EMBL/GenBank/DDBJ whole genome shotgun (WGS) entry which is preliminary data.</text>
</comment>